<name>A0ABW6BSJ4_9BACT</name>
<dbReference type="PANTHER" id="PTHR42852:SF6">
    <property type="entry name" value="THIOL:DISULFIDE INTERCHANGE PROTEIN DSBE"/>
    <property type="match status" value="1"/>
</dbReference>
<dbReference type="CDD" id="cd02966">
    <property type="entry name" value="TlpA_like_family"/>
    <property type="match status" value="1"/>
</dbReference>
<comment type="caution">
    <text evidence="7">The sequence shown here is derived from an EMBL/GenBank/DDBJ whole genome shotgun (WGS) entry which is preliminary data.</text>
</comment>
<keyword evidence="2" id="KW-0201">Cytochrome c-type biogenesis</keyword>
<dbReference type="Gene3D" id="3.40.30.10">
    <property type="entry name" value="Glutaredoxin"/>
    <property type="match status" value="1"/>
</dbReference>
<dbReference type="InterPro" id="IPR050553">
    <property type="entry name" value="Thioredoxin_ResA/DsbE_sf"/>
</dbReference>
<dbReference type="EMBL" id="JBHUOX010000003">
    <property type="protein sequence ID" value="MFD2999769.1"/>
    <property type="molecule type" value="Genomic_DNA"/>
</dbReference>
<organism evidence="7 8">
    <name type="scientific">Pontibacter toksunensis</name>
    <dbReference type="NCBI Taxonomy" id="1332631"/>
    <lineage>
        <taxon>Bacteria</taxon>
        <taxon>Pseudomonadati</taxon>
        <taxon>Bacteroidota</taxon>
        <taxon>Cytophagia</taxon>
        <taxon>Cytophagales</taxon>
        <taxon>Hymenobacteraceae</taxon>
        <taxon>Pontibacter</taxon>
    </lineage>
</organism>
<keyword evidence="5" id="KW-0812">Transmembrane</keyword>
<dbReference type="RefSeq" id="WP_377482005.1">
    <property type="nucleotide sequence ID" value="NZ_JBHUOX010000003.1"/>
</dbReference>
<dbReference type="SUPFAM" id="SSF52833">
    <property type="entry name" value="Thioredoxin-like"/>
    <property type="match status" value="1"/>
</dbReference>
<keyword evidence="5" id="KW-1133">Transmembrane helix</keyword>
<dbReference type="PANTHER" id="PTHR42852">
    <property type="entry name" value="THIOL:DISULFIDE INTERCHANGE PROTEIN DSBE"/>
    <property type="match status" value="1"/>
</dbReference>
<sequence length="168" mass="19347">MSRRRIFWMAYATGFMVAGIIAVFSLTMLHKLVPQNVDWKALQLTDLQGKAVSLKDYEDKVLLVNVWATWCKPCIQEMPTMDKLQQQHPDKLALLTVSDEAVDKLRKFRNRYNYSFSFIKANTPLAEQSLTVYPMTYLLSPDGDVEAVYLGALDWNSPKIQKKLLQLN</sequence>
<dbReference type="InterPro" id="IPR036249">
    <property type="entry name" value="Thioredoxin-like_sf"/>
</dbReference>
<protein>
    <submittedName>
        <fullName evidence="7">TlpA family protein disulfide reductase</fullName>
    </submittedName>
</protein>
<dbReference type="Pfam" id="PF00578">
    <property type="entry name" value="AhpC-TSA"/>
    <property type="match status" value="1"/>
</dbReference>
<dbReference type="Proteomes" id="UP001597641">
    <property type="component" value="Unassembled WGS sequence"/>
</dbReference>
<gene>
    <name evidence="7" type="ORF">ACFS7Z_05325</name>
</gene>
<evidence type="ECO:0000256" key="4">
    <source>
        <dbReference type="ARBA" id="ARBA00023284"/>
    </source>
</evidence>
<keyword evidence="4" id="KW-0676">Redox-active center</keyword>
<proteinExistence type="predicted"/>
<evidence type="ECO:0000256" key="5">
    <source>
        <dbReference type="SAM" id="Phobius"/>
    </source>
</evidence>
<feature type="domain" description="Thioredoxin" evidence="6">
    <location>
        <begin position="33"/>
        <end position="168"/>
    </location>
</feature>
<dbReference type="InterPro" id="IPR013766">
    <property type="entry name" value="Thioredoxin_domain"/>
</dbReference>
<dbReference type="PROSITE" id="PS51352">
    <property type="entry name" value="THIOREDOXIN_2"/>
    <property type="match status" value="1"/>
</dbReference>
<evidence type="ECO:0000256" key="2">
    <source>
        <dbReference type="ARBA" id="ARBA00022748"/>
    </source>
</evidence>
<feature type="transmembrane region" description="Helical" evidence="5">
    <location>
        <begin position="6"/>
        <end position="29"/>
    </location>
</feature>
<reference evidence="8" key="1">
    <citation type="journal article" date="2019" name="Int. J. Syst. Evol. Microbiol.">
        <title>The Global Catalogue of Microorganisms (GCM) 10K type strain sequencing project: providing services to taxonomists for standard genome sequencing and annotation.</title>
        <authorList>
            <consortium name="The Broad Institute Genomics Platform"/>
            <consortium name="The Broad Institute Genome Sequencing Center for Infectious Disease"/>
            <person name="Wu L."/>
            <person name="Ma J."/>
        </authorList>
    </citation>
    <scope>NUCLEOTIDE SEQUENCE [LARGE SCALE GENOMIC DNA]</scope>
    <source>
        <strain evidence="8">KCTC 23984</strain>
    </source>
</reference>
<evidence type="ECO:0000313" key="8">
    <source>
        <dbReference type="Proteomes" id="UP001597641"/>
    </source>
</evidence>
<keyword evidence="3" id="KW-1015">Disulfide bond</keyword>
<evidence type="ECO:0000256" key="3">
    <source>
        <dbReference type="ARBA" id="ARBA00023157"/>
    </source>
</evidence>
<evidence type="ECO:0000256" key="1">
    <source>
        <dbReference type="ARBA" id="ARBA00004196"/>
    </source>
</evidence>
<keyword evidence="5" id="KW-0472">Membrane</keyword>
<dbReference type="InterPro" id="IPR000866">
    <property type="entry name" value="AhpC/TSA"/>
</dbReference>
<evidence type="ECO:0000259" key="6">
    <source>
        <dbReference type="PROSITE" id="PS51352"/>
    </source>
</evidence>
<comment type="subcellular location">
    <subcellularLocation>
        <location evidence="1">Cell envelope</location>
    </subcellularLocation>
</comment>
<evidence type="ECO:0000313" key="7">
    <source>
        <dbReference type="EMBL" id="MFD2999769.1"/>
    </source>
</evidence>
<accession>A0ABW6BSJ4</accession>
<keyword evidence="8" id="KW-1185">Reference proteome</keyword>